<evidence type="ECO:0000313" key="2">
    <source>
        <dbReference type="EMBL" id="KAK6511704.1"/>
    </source>
</evidence>
<proteinExistence type="predicted"/>
<accession>A0AAV9WP76</accession>
<gene>
    <name evidence="2" type="ORF">TWF481_000610</name>
</gene>
<evidence type="ECO:0000313" key="3">
    <source>
        <dbReference type="Proteomes" id="UP001370758"/>
    </source>
</evidence>
<name>A0AAV9WP76_9PEZI</name>
<feature type="transmembrane region" description="Helical" evidence="1">
    <location>
        <begin position="270"/>
        <end position="297"/>
    </location>
</feature>
<dbReference type="Proteomes" id="UP001370758">
    <property type="component" value="Unassembled WGS sequence"/>
</dbReference>
<keyword evidence="1" id="KW-1133">Transmembrane helix</keyword>
<dbReference type="EMBL" id="JAVHJL010000001">
    <property type="protein sequence ID" value="KAK6511704.1"/>
    <property type="molecule type" value="Genomic_DNA"/>
</dbReference>
<dbReference type="AlphaFoldDB" id="A0AAV9WP76"/>
<comment type="caution">
    <text evidence="2">The sequence shown here is derived from an EMBL/GenBank/DDBJ whole genome shotgun (WGS) entry which is preliminary data.</text>
</comment>
<evidence type="ECO:0000256" key="1">
    <source>
        <dbReference type="SAM" id="Phobius"/>
    </source>
</evidence>
<reference evidence="2 3" key="1">
    <citation type="submission" date="2023-08" db="EMBL/GenBank/DDBJ databases">
        <authorList>
            <person name="Palmer J.M."/>
        </authorList>
    </citation>
    <scope>NUCLEOTIDE SEQUENCE [LARGE SCALE GENOMIC DNA]</scope>
    <source>
        <strain evidence="2 3">TWF481</strain>
    </source>
</reference>
<sequence>MGYLSFVVRIFLLHFLLFFNPIYAATLTLLSRDGSSTIQGWEGLSYQAIRYEPLCGNLGTADYYRQSYTYAPFCLPATEVFTNITDSFAIYDGTGIRLKGPDARIGAGTQICACFALRQIQDRNLAAAICIYVNGDAQAYFDNTIALNYRPGVDADRALPICGGGFDLEAARESWSKTAVQPDVTETVRTVGTIGTQAAPDPTVRGGTTVVSTEYIVSTYFPPAVPYTETITYTTTGPEGIATITTARTTEFPIATVTTASESNSKNDKVILGVGLGIGLPALILAIAGVVIGISALRRISRIAGRQASQEAGVPC</sequence>
<keyword evidence="3" id="KW-1185">Reference proteome</keyword>
<keyword evidence="1" id="KW-0812">Transmembrane</keyword>
<keyword evidence="1" id="KW-0472">Membrane</keyword>
<protein>
    <recommendedName>
        <fullName evidence="4">Mid2 domain-containing protein</fullName>
    </recommendedName>
</protein>
<evidence type="ECO:0008006" key="4">
    <source>
        <dbReference type="Google" id="ProtNLM"/>
    </source>
</evidence>
<organism evidence="2 3">
    <name type="scientific">Arthrobotrys musiformis</name>
    <dbReference type="NCBI Taxonomy" id="47236"/>
    <lineage>
        <taxon>Eukaryota</taxon>
        <taxon>Fungi</taxon>
        <taxon>Dikarya</taxon>
        <taxon>Ascomycota</taxon>
        <taxon>Pezizomycotina</taxon>
        <taxon>Orbiliomycetes</taxon>
        <taxon>Orbiliales</taxon>
        <taxon>Orbiliaceae</taxon>
        <taxon>Arthrobotrys</taxon>
    </lineage>
</organism>